<dbReference type="InterPro" id="IPR051558">
    <property type="entry name" value="Metallophosphoesterase_PAP"/>
</dbReference>
<gene>
    <name evidence="6" type="ORF">BUALT_Bualt07G0095600</name>
</gene>
<evidence type="ECO:0000256" key="3">
    <source>
        <dbReference type="SAM" id="Phobius"/>
    </source>
</evidence>
<dbReference type="Proteomes" id="UP000826271">
    <property type="component" value="Unassembled WGS sequence"/>
</dbReference>
<keyword evidence="3" id="KW-0472">Membrane</keyword>
<evidence type="ECO:0000259" key="5">
    <source>
        <dbReference type="Pfam" id="PF00149"/>
    </source>
</evidence>
<dbReference type="PANTHER" id="PTHR10161">
    <property type="entry name" value="TARTRATE-RESISTANT ACID PHOSPHATASE TYPE 5"/>
    <property type="match status" value="1"/>
</dbReference>
<evidence type="ECO:0000313" key="7">
    <source>
        <dbReference type="Proteomes" id="UP000826271"/>
    </source>
</evidence>
<dbReference type="SUPFAM" id="SSF56300">
    <property type="entry name" value="Metallo-dependent phosphatases"/>
    <property type="match status" value="1"/>
</dbReference>
<dbReference type="EMBL" id="WHWC01000007">
    <property type="protein sequence ID" value="KAG8379507.1"/>
    <property type="molecule type" value="Genomic_DNA"/>
</dbReference>
<keyword evidence="3" id="KW-0812">Transmembrane</keyword>
<feature type="chain" id="PRO_5043552054" description="Calcineurin-like phosphoesterase domain-containing protein" evidence="4">
    <location>
        <begin position="29"/>
        <end position="397"/>
    </location>
</feature>
<dbReference type="GO" id="GO:0016787">
    <property type="term" value="F:hydrolase activity"/>
    <property type="evidence" value="ECO:0007669"/>
    <property type="project" value="UniProtKB-KW"/>
</dbReference>
<reference evidence="6" key="1">
    <citation type="submission" date="2019-10" db="EMBL/GenBank/DDBJ databases">
        <authorList>
            <person name="Zhang R."/>
            <person name="Pan Y."/>
            <person name="Wang J."/>
            <person name="Ma R."/>
            <person name="Yu S."/>
        </authorList>
    </citation>
    <scope>NUCLEOTIDE SEQUENCE</scope>
    <source>
        <strain evidence="6">LA-IB0</strain>
        <tissue evidence="6">Leaf</tissue>
    </source>
</reference>
<feature type="transmembrane region" description="Helical" evidence="3">
    <location>
        <begin position="228"/>
        <end position="249"/>
    </location>
</feature>
<organism evidence="6 7">
    <name type="scientific">Buddleja alternifolia</name>
    <dbReference type="NCBI Taxonomy" id="168488"/>
    <lineage>
        <taxon>Eukaryota</taxon>
        <taxon>Viridiplantae</taxon>
        <taxon>Streptophyta</taxon>
        <taxon>Embryophyta</taxon>
        <taxon>Tracheophyta</taxon>
        <taxon>Spermatophyta</taxon>
        <taxon>Magnoliopsida</taxon>
        <taxon>eudicotyledons</taxon>
        <taxon>Gunneridae</taxon>
        <taxon>Pentapetalae</taxon>
        <taxon>asterids</taxon>
        <taxon>lamiids</taxon>
        <taxon>Lamiales</taxon>
        <taxon>Scrophulariaceae</taxon>
        <taxon>Buddlejeae</taxon>
        <taxon>Buddleja</taxon>
    </lineage>
</organism>
<accession>A0AAV6XGG1</accession>
<name>A0AAV6XGG1_9LAMI</name>
<proteinExistence type="predicted"/>
<evidence type="ECO:0000256" key="4">
    <source>
        <dbReference type="SAM" id="SignalP"/>
    </source>
</evidence>
<comment type="caution">
    <text evidence="6">The sequence shown here is derived from an EMBL/GenBank/DDBJ whole genome shotgun (WGS) entry which is preliminary data.</text>
</comment>
<keyword evidence="3" id="KW-1133">Transmembrane helix</keyword>
<evidence type="ECO:0000313" key="6">
    <source>
        <dbReference type="EMBL" id="KAG8379507.1"/>
    </source>
</evidence>
<keyword evidence="2" id="KW-0378">Hydrolase</keyword>
<dbReference type="InterPro" id="IPR004843">
    <property type="entry name" value="Calcineurin-like_PHP"/>
</dbReference>
<dbReference type="InterPro" id="IPR029052">
    <property type="entry name" value="Metallo-depent_PP-like"/>
</dbReference>
<feature type="domain" description="Calcineurin-like phosphoesterase" evidence="5">
    <location>
        <begin position="44"/>
        <end position="302"/>
    </location>
</feature>
<dbReference type="PANTHER" id="PTHR10161:SF36">
    <property type="entry name" value="PURPLE ACID PHOSPHATASE 3"/>
    <property type="match status" value="1"/>
</dbReference>
<sequence>MGDRYRNCIAMLPLLIVCLCLREVTVIARLVQIRHPVRANSRVTFLAVGDWGRKGGYNQSAVARRVTESEQYTQYITLFKCGMQMGEVGAKLGIDFVISTGDNFYKDGLSGVNDSAFKLSFTNIYSARSLQKPWYTSKSSRVPFMAISNDHELFLNIFLVRLIYIVLGNHDYHGDTEAQLSPLLKKRDKRWNCYRSYIVRAGTISLTTLSFFPLFLGVFYTALVEKTLPYIACSIGLLHIFFVDTNPFVNKYFINRPTNKFNWKGILPRNRYVSTLLKDLNTALKTSNATWKIVVGHHPIRSIGKRGDTIELLQQLLPILQSGIVCSPIQFLTSGGGSRAWGNITHYERYKKNLKFYYDGQGFISVQLTRREANITFYDVFGKTLHSFSLKKYIRSA</sequence>
<protein>
    <recommendedName>
        <fullName evidence="5">Calcineurin-like phosphoesterase domain-containing protein</fullName>
    </recommendedName>
</protein>
<feature type="transmembrane region" description="Helical" evidence="3">
    <location>
        <begin position="197"/>
        <end position="222"/>
    </location>
</feature>
<feature type="signal peptide" evidence="4">
    <location>
        <begin position="1"/>
        <end position="28"/>
    </location>
</feature>
<keyword evidence="7" id="KW-1185">Reference proteome</keyword>
<keyword evidence="1 4" id="KW-0732">Signal</keyword>
<evidence type="ECO:0000256" key="2">
    <source>
        <dbReference type="ARBA" id="ARBA00022801"/>
    </source>
</evidence>
<dbReference type="Gene3D" id="3.60.21.10">
    <property type="match status" value="2"/>
</dbReference>
<evidence type="ECO:0000256" key="1">
    <source>
        <dbReference type="ARBA" id="ARBA00022729"/>
    </source>
</evidence>
<dbReference type="AlphaFoldDB" id="A0AAV6XGG1"/>
<dbReference type="Pfam" id="PF00149">
    <property type="entry name" value="Metallophos"/>
    <property type="match status" value="1"/>
</dbReference>